<dbReference type="InterPro" id="IPR007048">
    <property type="entry name" value="IraD/Gp25-like"/>
</dbReference>
<evidence type="ECO:0000313" key="3">
    <source>
        <dbReference type="Proteomes" id="UP000046122"/>
    </source>
</evidence>
<feature type="domain" description="IraD/Gp25-like" evidence="1">
    <location>
        <begin position="18"/>
        <end position="82"/>
    </location>
</feature>
<evidence type="ECO:0000259" key="1">
    <source>
        <dbReference type="Pfam" id="PF04965"/>
    </source>
</evidence>
<dbReference type="Proteomes" id="UP000046122">
    <property type="component" value="Unassembled WGS sequence"/>
</dbReference>
<dbReference type="Pfam" id="PF04965">
    <property type="entry name" value="GPW_gp25"/>
    <property type="match status" value="1"/>
</dbReference>
<reference evidence="2 3" key="1">
    <citation type="submission" date="2014-08" db="EMBL/GenBank/DDBJ databases">
        <authorList>
            <person name="Moulin Lionel"/>
        </authorList>
    </citation>
    <scope>NUCLEOTIDE SEQUENCE [LARGE SCALE GENOMIC DNA]</scope>
</reference>
<dbReference type="SUPFAM" id="SSF160719">
    <property type="entry name" value="gpW/gp25-like"/>
    <property type="match status" value="1"/>
</dbReference>
<organism evidence="2 3">
    <name type="scientific">Mesorhizobium plurifarium</name>
    <dbReference type="NCBI Taxonomy" id="69974"/>
    <lineage>
        <taxon>Bacteria</taxon>
        <taxon>Pseudomonadati</taxon>
        <taxon>Pseudomonadota</taxon>
        <taxon>Alphaproteobacteria</taxon>
        <taxon>Hyphomicrobiales</taxon>
        <taxon>Phyllobacteriaceae</taxon>
        <taxon>Mesorhizobium</taxon>
    </lineage>
</organism>
<protein>
    <submittedName>
        <fullName evidence="2">Baseplate protein</fullName>
    </submittedName>
</protein>
<dbReference type="Gene3D" id="3.10.450.40">
    <property type="match status" value="1"/>
</dbReference>
<dbReference type="EMBL" id="CCNE01000014">
    <property type="protein sequence ID" value="CDX55881.1"/>
    <property type="molecule type" value="Genomic_DNA"/>
</dbReference>
<accession>A0A090G429</accession>
<proteinExistence type="predicted"/>
<gene>
    <name evidence="2" type="ORF">MPL3365_210111</name>
</gene>
<dbReference type="AlphaFoldDB" id="A0A090G429"/>
<name>A0A090G429_MESPL</name>
<evidence type="ECO:0000313" key="2">
    <source>
        <dbReference type="EMBL" id="CDX55881.1"/>
    </source>
</evidence>
<sequence length="130" mass="14359">MTQFGMDRSTGLRQSGWDNVIQAIEILLTTRYFERCLREYVGSPVPALLGELANVQTVIRFQWSVAAVILLFEPRFTPTRISPLTLDRTGASDWVIEGIYRPRAHLGDITPAGTVSLRLGQAGGQLIVTG</sequence>